<keyword evidence="4" id="KW-0808">Transferase</keyword>
<dbReference type="InterPro" id="IPR050237">
    <property type="entry name" value="ATP-dep_AMP-bd_enzyme"/>
</dbReference>
<gene>
    <name evidence="4" type="ORF">HDA36_006336</name>
</gene>
<dbReference type="FunFam" id="2.30.38.10:FF:000003">
    <property type="entry name" value="Vibriobactin-specific 2,3-dihydroxybenzoate-AMP ligase"/>
    <property type="match status" value="1"/>
</dbReference>
<keyword evidence="5" id="KW-1185">Reference proteome</keyword>
<proteinExistence type="predicted"/>
<evidence type="ECO:0000313" key="5">
    <source>
        <dbReference type="Proteomes" id="UP000572635"/>
    </source>
</evidence>
<evidence type="ECO:0000256" key="1">
    <source>
        <dbReference type="ARBA" id="ARBA00022598"/>
    </source>
</evidence>
<dbReference type="Proteomes" id="UP000572635">
    <property type="component" value="Unassembled WGS sequence"/>
</dbReference>
<dbReference type="InterPro" id="IPR045851">
    <property type="entry name" value="AMP-bd_C_sf"/>
</dbReference>
<dbReference type="InterPro" id="IPR042099">
    <property type="entry name" value="ANL_N_sf"/>
</dbReference>
<dbReference type="Gene3D" id="3.30.300.30">
    <property type="match status" value="1"/>
</dbReference>
<protein>
    <submittedName>
        <fullName evidence="4">2,3-dihydroxybenzoate-AMP ligase</fullName>
        <ecNumber evidence="4">2.7.7.58</ecNumber>
    </submittedName>
</protein>
<sequence length="533" mass="56631">MPQDWPRHPEKLIRAYREHGFREERTLDALLREQAERHGDRLALVSGADRYDYAALDLLVDRVAAGLAALPVRRGERVLLRLPNRGEYVVALFALLRIGAVPVLALPSLGPADLESLLRTSEACAVVTAPGRGGGAAAAARIGADAPSVRHVITAGPPEEGALPWGSLAESAPLPPARRADPEDLALLLLSGGTTGTPKLIPRTHADYGYNALASARACGVDRDAVYLAVLPAAHNFPMVSPGIVGVLGSGGAVVLGPDPSPTTAFALVERERATITSLVPALVPSWLEEAGRTRHDLSSLRVLQVGGARLDEATARRVGPVLGCRLQQVFGMAEGLNNYTALDDPEDVVCTTQGRPLSPADEVLVVGEDGSPVPPGSPGELLTRGPYTLRGYYRARELDPLRFTPDGFYRTGDLVTRSERGDLTVVGRVKDQVNRAGEKIAAVEVEEHLMALPGVRAAAVLGVPDPVLGERSVAVLVTDGPLPAREEVRAAMLERGAAPFKVPDEVRWAASLPLTGVGKIDKKRLRRDFEGL</sequence>
<dbReference type="RefSeq" id="WP_184399527.1">
    <property type="nucleotide sequence ID" value="NZ_BAAAJD010000012.1"/>
</dbReference>
<dbReference type="InterPro" id="IPR025110">
    <property type="entry name" value="AMP-bd_C"/>
</dbReference>
<name>A0A7W8QUI5_9ACTN</name>
<accession>A0A7W8QUI5</accession>
<evidence type="ECO:0000313" key="4">
    <source>
        <dbReference type="EMBL" id="MBB5436188.1"/>
    </source>
</evidence>
<dbReference type="PANTHER" id="PTHR43767">
    <property type="entry name" value="LONG-CHAIN-FATTY-ACID--COA LIGASE"/>
    <property type="match status" value="1"/>
</dbReference>
<organism evidence="4 5">
    <name type="scientific">Nocardiopsis composta</name>
    <dbReference type="NCBI Taxonomy" id="157465"/>
    <lineage>
        <taxon>Bacteria</taxon>
        <taxon>Bacillati</taxon>
        <taxon>Actinomycetota</taxon>
        <taxon>Actinomycetes</taxon>
        <taxon>Streptosporangiales</taxon>
        <taxon>Nocardiopsidaceae</taxon>
        <taxon>Nocardiopsis</taxon>
    </lineage>
</organism>
<dbReference type="AlphaFoldDB" id="A0A7W8QUI5"/>
<reference evidence="4 5" key="1">
    <citation type="submission" date="2020-08" db="EMBL/GenBank/DDBJ databases">
        <title>Sequencing the genomes of 1000 actinobacteria strains.</title>
        <authorList>
            <person name="Klenk H.-P."/>
        </authorList>
    </citation>
    <scope>NUCLEOTIDE SEQUENCE [LARGE SCALE GENOMIC DNA]</scope>
    <source>
        <strain evidence="4 5">DSM 44551</strain>
    </source>
</reference>
<dbReference type="PROSITE" id="PS00455">
    <property type="entry name" value="AMP_BINDING"/>
    <property type="match status" value="1"/>
</dbReference>
<comment type="caution">
    <text evidence="4">The sequence shown here is derived from an EMBL/GenBank/DDBJ whole genome shotgun (WGS) entry which is preliminary data.</text>
</comment>
<dbReference type="Pfam" id="PF13193">
    <property type="entry name" value="AMP-binding_C"/>
    <property type="match status" value="1"/>
</dbReference>
<feature type="domain" description="AMP-dependent synthetase/ligase" evidence="2">
    <location>
        <begin position="31"/>
        <end position="394"/>
    </location>
</feature>
<dbReference type="PANTHER" id="PTHR43767:SF1">
    <property type="entry name" value="NONRIBOSOMAL PEPTIDE SYNTHASE PES1 (EUROFUNG)-RELATED"/>
    <property type="match status" value="1"/>
</dbReference>
<dbReference type="InterPro" id="IPR020845">
    <property type="entry name" value="AMP-binding_CS"/>
</dbReference>
<dbReference type="InterPro" id="IPR000873">
    <property type="entry name" value="AMP-dep_synth/lig_dom"/>
</dbReference>
<dbReference type="GO" id="GO:0016779">
    <property type="term" value="F:nucleotidyltransferase activity"/>
    <property type="evidence" value="ECO:0007669"/>
    <property type="project" value="UniProtKB-KW"/>
</dbReference>
<dbReference type="EC" id="2.7.7.58" evidence="4"/>
<dbReference type="SUPFAM" id="SSF56801">
    <property type="entry name" value="Acetyl-CoA synthetase-like"/>
    <property type="match status" value="1"/>
</dbReference>
<dbReference type="EMBL" id="JACHDB010000002">
    <property type="protein sequence ID" value="MBB5436188.1"/>
    <property type="molecule type" value="Genomic_DNA"/>
</dbReference>
<dbReference type="Pfam" id="PF00501">
    <property type="entry name" value="AMP-binding"/>
    <property type="match status" value="1"/>
</dbReference>
<evidence type="ECO:0000259" key="2">
    <source>
        <dbReference type="Pfam" id="PF00501"/>
    </source>
</evidence>
<keyword evidence="4" id="KW-0548">Nucleotidyltransferase</keyword>
<dbReference type="GO" id="GO:0016878">
    <property type="term" value="F:acid-thiol ligase activity"/>
    <property type="evidence" value="ECO:0007669"/>
    <property type="project" value="UniProtKB-ARBA"/>
</dbReference>
<dbReference type="Gene3D" id="3.40.50.12780">
    <property type="entry name" value="N-terminal domain of ligase-like"/>
    <property type="match status" value="1"/>
</dbReference>
<keyword evidence="1 4" id="KW-0436">Ligase</keyword>
<evidence type="ECO:0000259" key="3">
    <source>
        <dbReference type="Pfam" id="PF13193"/>
    </source>
</evidence>
<feature type="domain" description="AMP-binding enzyme C-terminal" evidence="3">
    <location>
        <begin position="445"/>
        <end position="520"/>
    </location>
</feature>